<feature type="domain" description="Bacillithiol biosynthesis BshC C-terminal coiled-coil" evidence="4">
    <location>
        <begin position="385"/>
        <end position="545"/>
    </location>
</feature>
<dbReference type="OrthoDB" id="9765151at2"/>
<feature type="domain" description="Bacillithiol biosynthesis BshC N-terminal Rossmann-like" evidence="3">
    <location>
        <begin position="6"/>
        <end position="382"/>
    </location>
</feature>
<evidence type="ECO:0000256" key="2">
    <source>
        <dbReference type="HAMAP-Rule" id="MF_01867"/>
    </source>
</evidence>
<protein>
    <recommendedName>
        <fullName evidence="2">Putative cysteine ligase BshC</fullName>
        <ecNumber evidence="2">6.-.-.-</ecNumber>
    </recommendedName>
</protein>
<dbReference type="Pfam" id="PF10079">
    <property type="entry name" value="Rossmann-like_BshC"/>
    <property type="match status" value="1"/>
</dbReference>
<dbReference type="PIRSF" id="PIRSF012535">
    <property type="entry name" value="UCP012535"/>
    <property type="match status" value="1"/>
</dbReference>
<comment type="caution">
    <text evidence="5">The sequence shown here is derived from an EMBL/GenBank/DDBJ whole genome shotgun (WGS) entry which is preliminary data.</text>
</comment>
<comment type="function">
    <text evidence="2">Involved in bacillithiol (BSH) biosynthesis. May catalyze the last step of the pathway, the addition of cysteine to glucosamine malate (GlcN-Mal) to generate BSH.</text>
</comment>
<reference evidence="5 6" key="1">
    <citation type="submission" date="2018-07" db="EMBL/GenBank/DDBJ databases">
        <title>Genomic Encyclopedia of Type Strains, Phase III (KMG-III): the genomes of soil and plant-associated and newly described type strains.</title>
        <authorList>
            <person name="Whitman W."/>
        </authorList>
    </citation>
    <scope>NUCLEOTIDE SEQUENCE [LARGE SCALE GENOMIC DNA]</scope>
    <source>
        <strain evidence="5 6">CECT 8333</strain>
    </source>
</reference>
<dbReference type="InterPro" id="IPR055398">
    <property type="entry name" value="Rossmann-like_BshC"/>
</dbReference>
<dbReference type="RefSeq" id="WP_114494769.1">
    <property type="nucleotide sequence ID" value="NZ_QPJW01000001.1"/>
</dbReference>
<evidence type="ECO:0000313" key="6">
    <source>
        <dbReference type="Proteomes" id="UP000253090"/>
    </source>
</evidence>
<dbReference type="Proteomes" id="UP000253090">
    <property type="component" value="Unassembled WGS sequence"/>
</dbReference>
<dbReference type="HAMAP" id="MF_01867">
    <property type="entry name" value="BshC"/>
    <property type="match status" value="1"/>
</dbReference>
<dbReference type="InterPro" id="IPR011199">
    <property type="entry name" value="Bacillithiol_biosynth_BshC"/>
</dbReference>
<dbReference type="InterPro" id="IPR055399">
    <property type="entry name" value="CC_BshC"/>
</dbReference>
<evidence type="ECO:0000313" key="5">
    <source>
        <dbReference type="EMBL" id="RCX22816.1"/>
    </source>
</evidence>
<dbReference type="EC" id="6.-.-.-" evidence="2"/>
<gene>
    <name evidence="2" type="primary">bshC</name>
    <name evidence="5" type="ORF">DFP94_101401</name>
</gene>
<keyword evidence="1 2" id="KW-0436">Ligase</keyword>
<comment type="similarity">
    <text evidence="2">Belongs to the BshC family.</text>
</comment>
<evidence type="ECO:0000259" key="4">
    <source>
        <dbReference type="Pfam" id="PF24850"/>
    </source>
</evidence>
<keyword evidence="6" id="KW-1185">Reference proteome</keyword>
<dbReference type="Pfam" id="PF24850">
    <property type="entry name" value="CC_BshC"/>
    <property type="match status" value="1"/>
</dbReference>
<dbReference type="AlphaFoldDB" id="A0A369BQD6"/>
<proteinExistence type="inferred from homology"/>
<sequence length="545" mass="62602">MNIVQEPLPTGQPLAEALIQDFSQVSHLYQYNPADDNSWSERLKWLDQSDRLRVGRKELVTQLREFNLKHNPHEAVTRHLDQLEQPGTAVIVGGQQSGLFTGPLLVIYKAVTIIKAAKEAALKLNRPVVPVFWIAGEDHDWDEVNHTYVLSQDLQVTRIRIAHEHEQGLPVSWSELSAESWEQVAGELEQLLPETEFKSGLLELYRHSATSSVTLSESFAKLMGHWFGKYGLILLDSAATELRRLEIPVFETMITRNDELEEAYLEAAHDMLRLGHSLQADARENGANLFYIHEGERLLLFKQEGKFCDRKEKVVLTKQELLERLHDHPERFSNNVLTRPLMQDSLLPVLGTVLGAGEIAYWGLTRGAFRRLDMQMPILLPRESFTLLEGTLQKHMDKYSLRWEDVKDREVFQAKRETWLSGQDALHLSERFDEIKVAFTGMYDPLIEQLGGIQAGLTKLGNANRDKIIDQIDYLRGKAKDALEKSNEAGLRHFDRIELSLFPLGKPQERVYNIFYYLNRYGADWIDDLAVIPYDVTGKHRIIYL</sequence>
<dbReference type="GO" id="GO:0016874">
    <property type="term" value="F:ligase activity"/>
    <property type="evidence" value="ECO:0007669"/>
    <property type="project" value="UniProtKB-UniRule"/>
</dbReference>
<name>A0A369BQD6_9BACL</name>
<accession>A0A369BQD6</accession>
<evidence type="ECO:0000256" key="1">
    <source>
        <dbReference type="ARBA" id="ARBA00022598"/>
    </source>
</evidence>
<organism evidence="5 6">
    <name type="scientific">Fontibacillus phaseoli</name>
    <dbReference type="NCBI Taxonomy" id="1416533"/>
    <lineage>
        <taxon>Bacteria</taxon>
        <taxon>Bacillati</taxon>
        <taxon>Bacillota</taxon>
        <taxon>Bacilli</taxon>
        <taxon>Bacillales</taxon>
        <taxon>Paenibacillaceae</taxon>
        <taxon>Fontibacillus</taxon>
    </lineage>
</organism>
<evidence type="ECO:0000259" key="3">
    <source>
        <dbReference type="Pfam" id="PF10079"/>
    </source>
</evidence>
<dbReference type="EMBL" id="QPJW01000001">
    <property type="protein sequence ID" value="RCX22816.1"/>
    <property type="molecule type" value="Genomic_DNA"/>
</dbReference>
<dbReference type="NCBIfam" id="TIGR03998">
    <property type="entry name" value="thiol_BshC"/>
    <property type="match status" value="1"/>
</dbReference>